<accession>A0AAD1IMN0</accession>
<dbReference type="Pfam" id="PF07883">
    <property type="entry name" value="Cupin_2"/>
    <property type="match status" value="1"/>
</dbReference>
<name>A0AAD1IMN0_9MYCO</name>
<dbReference type="Proteomes" id="UP000466607">
    <property type="component" value="Chromosome"/>
</dbReference>
<evidence type="ECO:0000313" key="3">
    <source>
        <dbReference type="Proteomes" id="UP000466607"/>
    </source>
</evidence>
<protein>
    <submittedName>
        <fullName evidence="2">Cupin</fullName>
    </submittedName>
</protein>
<evidence type="ECO:0000313" key="2">
    <source>
        <dbReference type="EMBL" id="BBY18140.1"/>
    </source>
</evidence>
<evidence type="ECO:0000259" key="1">
    <source>
        <dbReference type="Pfam" id="PF07883"/>
    </source>
</evidence>
<dbReference type="InterPro" id="IPR011051">
    <property type="entry name" value="RmlC_Cupin_sf"/>
</dbReference>
<dbReference type="EMBL" id="AP022586">
    <property type="protein sequence ID" value="BBY18140.1"/>
    <property type="molecule type" value="Genomic_DNA"/>
</dbReference>
<proteinExistence type="predicted"/>
<dbReference type="PANTHER" id="PTHR36440:SF1">
    <property type="entry name" value="PUTATIVE (AFU_ORTHOLOGUE AFUA_8G07350)-RELATED"/>
    <property type="match status" value="1"/>
</dbReference>
<dbReference type="PANTHER" id="PTHR36440">
    <property type="entry name" value="PUTATIVE (AFU_ORTHOLOGUE AFUA_8G07350)-RELATED"/>
    <property type="match status" value="1"/>
</dbReference>
<feature type="domain" description="Cupin type-2" evidence="1">
    <location>
        <begin position="28"/>
        <end position="93"/>
    </location>
</feature>
<organism evidence="2 3">
    <name type="scientific">Mycolicibacterium litorale</name>
    <dbReference type="NCBI Taxonomy" id="758802"/>
    <lineage>
        <taxon>Bacteria</taxon>
        <taxon>Bacillati</taxon>
        <taxon>Actinomycetota</taxon>
        <taxon>Actinomycetes</taxon>
        <taxon>Mycobacteriales</taxon>
        <taxon>Mycobacteriaceae</taxon>
        <taxon>Mycolicibacterium</taxon>
    </lineage>
</organism>
<keyword evidence="3" id="KW-1185">Reference proteome</keyword>
<dbReference type="SUPFAM" id="SSF51182">
    <property type="entry name" value="RmlC-like cupins"/>
    <property type="match status" value="1"/>
</dbReference>
<dbReference type="AlphaFoldDB" id="A0AAD1IMN0"/>
<dbReference type="InterPro" id="IPR053146">
    <property type="entry name" value="QDO-like"/>
</dbReference>
<dbReference type="Gene3D" id="2.60.120.10">
    <property type="entry name" value="Jelly Rolls"/>
    <property type="match status" value="1"/>
</dbReference>
<sequence>MLDVLGPTVEFLNLSQGQYKQFCLMRGVVPPGVTVPLHSHDDVEAFYIVSGAQEVLVPGAHGLEWRTAHAGDFVHVAGGALHAHRNIGDEDAVDLIITTPRLGAFFREIGVPVGDVGRYTPAQRLSRFVETALRYGMRLGTAEENAAVGIELPTP</sequence>
<gene>
    <name evidence="2" type="ORF">MLIT_37320</name>
</gene>
<reference evidence="2 3" key="1">
    <citation type="journal article" date="2019" name="Emerg. Microbes Infect.">
        <title>Comprehensive subspecies identification of 175 nontuberculous mycobacteria species based on 7547 genomic profiles.</title>
        <authorList>
            <person name="Matsumoto Y."/>
            <person name="Kinjo T."/>
            <person name="Motooka D."/>
            <person name="Nabeya D."/>
            <person name="Jung N."/>
            <person name="Uechi K."/>
            <person name="Horii T."/>
            <person name="Iida T."/>
            <person name="Fujita J."/>
            <person name="Nakamura S."/>
        </authorList>
    </citation>
    <scope>NUCLEOTIDE SEQUENCE [LARGE SCALE GENOMIC DNA]</scope>
    <source>
        <strain evidence="2 3">JCM 17423</strain>
    </source>
</reference>
<dbReference type="InterPro" id="IPR013096">
    <property type="entry name" value="Cupin_2"/>
</dbReference>
<dbReference type="InterPro" id="IPR014710">
    <property type="entry name" value="RmlC-like_jellyroll"/>
</dbReference>